<dbReference type="GO" id="GO:0006152">
    <property type="term" value="P:purine nucleoside catabolic process"/>
    <property type="evidence" value="ECO:0007669"/>
    <property type="project" value="TreeGrafter"/>
</dbReference>
<gene>
    <name evidence="4" type="ORF">KILIM_060_00100</name>
</gene>
<evidence type="ECO:0000259" key="3">
    <source>
        <dbReference type="Pfam" id="PF01156"/>
    </source>
</evidence>
<feature type="domain" description="Inosine/uridine-preferring nucleoside hydrolase" evidence="3">
    <location>
        <begin position="4"/>
        <end position="289"/>
    </location>
</feature>
<evidence type="ECO:0000256" key="2">
    <source>
        <dbReference type="ARBA" id="ARBA00023295"/>
    </source>
</evidence>
<evidence type="ECO:0000313" key="5">
    <source>
        <dbReference type="Proteomes" id="UP000008366"/>
    </source>
</evidence>
<organism evidence="4 5">
    <name type="scientific">Kineosphaera limosa NBRC 100340</name>
    <dbReference type="NCBI Taxonomy" id="1184609"/>
    <lineage>
        <taxon>Bacteria</taxon>
        <taxon>Bacillati</taxon>
        <taxon>Actinomycetota</taxon>
        <taxon>Actinomycetes</taxon>
        <taxon>Micrococcales</taxon>
        <taxon>Dermatophilaceae</taxon>
        <taxon>Kineosphaera</taxon>
    </lineage>
</organism>
<sequence length="316" mass="33326">MTTILLDCDTGIDDALAILTAALSDEIDLVGVGCTWGNTDVDQAVRNTHHLLSMIGRADVPVARGAAGPLDGTTPTFSPHVHGDDGAGNVGDISHVPVVADESAAELLIRLSHEHPGTLHVVAVGPLTNLALALQADRSLPERVGHVTIMGGAALTPGNVTAAAEANIWHDPEAAQLVFEAPWEMTMVGLDVTMRSILTEEHRARLAAGGPVAQHCARILDYYFNFYTGITGRRCAGNHDALAVAVAAGLVPTTLSPVVHVEVDTSHGPSRGRTIADLRGMWADHPQVPGARHRVVLEIEPGFEDRMVDLILTADQ</sequence>
<dbReference type="eggNOG" id="COG1957">
    <property type="taxonomic scope" value="Bacteria"/>
</dbReference>
<dbReference type="STRING" id="1184609.KILIM_060_00100"/>
<keyword evidence="1 4" id="KW-0378">Hydrolase</keyword>
<proteinExistence type="predicted"/>
<dbReference type="OrthoDB" id="9797882at2"/>
<comment type="caution">
    <text evidence="4">The sequence shown here is derived from an EMBL/GenBank/DDBJ whole genome shotgun (WGS) entry which is preliminary data.</text>
</comment>
<dbReference type="Pfam" id="PF01156">
    <property type="entry name" value="IU_nuc_hydro"/>
    <property type="match status" value="1"/>
</dbReference>
<evidence type="ECO:0000256" key="1">
    <source>
        <dbReference type="ARBA" id="ARBA00022801"/>
    </source>
</evidence>
<dbReference type="AlphaFoldDB" id="K6WYN7"/>
<reference evidence="4 5" key="1">
    <citation type="submission" date="2012-08" db="EMBL/GenBank/DDBJ databases">
        <title>Whole genome shotgun sequence of Kineosphaera limosa NBRC 100340.</title>
        <authorList>
            <person name="Yoshida I."/>
            <person name="Isaki S."/>
            <person name="Hosoyama A."/>
            <person name="Tsuchikane K."/>
            <person name="Katsumata H."/>
            <person name="Ando Y."/>
            <person name="Ohji S."/>
            <person name="Hamada M."/>
            <person name="Tamura T."/>
            <person name="Yamazoe A."/>
            <person name="Yamazaki S."/>
            <person name="Fujita N."/>
        </authorList>
    </citation>
    <scope>NUCLEOTIDE SEQUENCE [LARGE SCALE GENOMIC DNA]</scope>
    <source>
        <strain evidence="4 5">NBRC 100340</strain>
    </source>
</reference>
<dbReference type="PANTHER" id="PTHR12304">
    <property type="entry name" value="INOSINE-URIDINE PREFERRING NUCLEOSIDE HYDROLASE"/>
    <property type="match status" value="1"/>
</dbReference>
<evidence type="ECO:0000313" key="4">
    <source>
        <dbReference type="EMBL" id="GAB97212.1"/>
    </source>
</evidence>
<dbReference type="Proteomes" id="UP000008366">
    <property type="component" value="Unassembled WGS sequence"/>
</dbReference>
<dbReference type="RefSeq" id="WP_006593744.1">
    <property type="nucleotide sequence ID" value="NZ_BAHD01000060.1"/>
</dbReference>
<dbReference type="Gene3D" id="3.90.245.10">
    <property type="entry name" value="Ribonucleoside hydrolase-like"/>
    <property type="match status" value="1"/>
</dbReference>
<dbReference type="InterPro" id="IPR001910">
    <property type="entry name" value="Inosine/uridine_hydrolase_dom"/>
</dbReference>
<dbReference type="SUPFAM" id="SSF53590">
    <property type="entry name" value="Nucleoside hydrolase"/>
    <property type="match status" value="1"/>
</dbReference>
<dbReference type="CDD" id="cd02650">
    <property type="entry name" value="nuc_hydro_CaPnhB"/>
    <property type="match status" value="1"/>
</dbReference>
<dbReference type="GO" id="GO:0005829">
    <property type="term" value="C:cytosol"/>
    <property type="evidence" value="ECO:0007669"/>
    <property type="project" value="TreeGrafter"/>
</dbReference>
<dbReference type="EMBL" id="BAHD01000060">
    <property type="protein sequence ID" value="GAB97212.1"/>
    <property type="molecule type" value="Genomic_DNA"/>
</dbReference>
<protein>
    <submittedName>
        <fullName evidence="4">Putative ribonucleoside hydrolase</fullName>
    </submittedName>
</protein>
<dbReference type="InterPro" id="IPR036452">
    <property type="entry name" value="Ribo_hydro-like"/>
</dbReference>
<accession>K6WYN7</accession>
<dbReference type="GO" id="GO:0008477">
    <property type="term" value="F:purine nucleosidase activity"/>
    <property type="evidence" value="ECO:0007669"/>
    <property type="project" value="TreeGrafter"/>
</dbReference>
<dbReference type="PANTHER" id="PTHR12304:SF4">
    <property type="entry name" value="URIDINE NUCLEOSIDASE"/>
    <property type="match status" value="1"/>
</dbReference>
<dbReference type="InterPro" id="IPR023186">
    <property type="entry name" value="IUNH"/>
</dbReference>
<keyword evidence="2" id="KW-0326">Glycosidase</keyword>
<keyword evidence="5" id="KW-1185">Reference proteome</keyword>
<name>K6WYN7_9MICO</name>